<dbReference type="Pfam" id="PF02464">
    <property type="entry name" value="CinA"/>
    <property type="match status" value="1"/>
</dbReference>
<dbReference type="OrthoDB" id="9801454at2"/>
<proteinExistence type="inferred from homology"/>
<dbReference type="Gene3D" id="3.40.980.10">
    <property type="entry name" value="MoaB/Mog-like domain"/>
    <property type="match status" value="1"/>
</dbReference>
<dbReference type="Pfam" id="PF18146">
    <property type="entry name" value="CinA_KH"/>
    <property type="match status" value="1"/>
</dbReference>
<sequence>MRAEILAVGTELLMGQIANTNAQYLSQRLAEIGVGVYHHTVVGDNFERAVQALQTAKDRGANVVILTGGLGPTEDDLTREVVASFVGRSLNLSNEIVEYIRSFYTYRGLEMPQNNKQQAMVIEGAEVLHNPRGTAPGMYLEQDGVHYFLLPGPPTEMRPMYEEQVQAILKRVQGAAALVFASRFLRIFGLGESAMEEQIRDIIQNQSNPTVAPYASEGEVKIRLTASAPTEAEAHALILPLETAIRERIGRFIYGIDDESLEVKAGQLLQAAGQTFATAESCTGGLIGKMITDLPGSSAYFNGGVVSYHNEVKQRVLGVEEAVLKAHGAVSAECAVQMADGAKRVLGTDWAVSVTGIAGPGGGSEEKPVGLVYIAVSGPGGTTVNQHQWKHGDRTQIRLRAAKTALYSLIQRLQNER</sequence>
<protein>
    <recommendedName>
        <fullName evidence="1">Putative competence-damage inducible protein</fullName>
    </recommendedName>
</protein>
<dbReference type="EMBL" id="CP021434">
    <property type="protein sequence ID" value="ARU62541.1"/>
    <property type="molecule type" value="Genomic_DNA"/>
</dbReference>
<dbReference type="InterPro" id="IPR036425">
    <property type="entry name" value="MoaB/Mog-like_dom_sf"/>
</dbReference>
<name>A0A1Y0IPV7_9BACL</name>
<dbReference type="Gene3D" id="3.30.70.2860">
    <property type="match status" value="1"/>
</dbReference>
<dbReference type="SUPFAM" id="SSF53218">
    <property type="entry name" value="Molybdenum cofactor biosynthesis proteins"/>
    <property type="match status" value="1"/>
</dbReference>
<dbReference type="CDD" id="cd00885">
    <property type="entry name" value="cinA"/>
    <property type="match status" value="1"/>
</dbReference>
<evidence type="ECO:0000313" key="4">
    <source>
        <dbReference type="Proteomes" id="UP000195437"/>
    </source>
</evidence>
<keyword evidence="4" id="KW-1185">Reference proteome</keyword>
<dbReference type="HAMAP" id="MF_00226_B">
    <property type="entry name" value="CinA_B"/>
    <property type="match status" value="1"/>
</dbReference>
<dbReference type="NCBIfam" id="NF001813">
    <property type="entry name" value="PRK00549.1"/>
    <property type="match status" value="1"/>
</dbReference>
<dbReference type="Pfam" id="PF00994">
    <property type="entry name" value="MoCF_biosynth"/>
    <property type="match status" value="1"/>
</dbReference>
<gene>
    <name evidence="1" type="primary">cinA</name>
    <name evidence="3" type="ORF">CBW65_17410</name>
</gene>
<dbReference type="Proteomes" id="UP000195437">
    <property type="component" value="Chromosome"/>
</dbReference>
<dbReference type="InterPro" id="IPR050101">
    <property type="entry name" value="CinA"/>
</dbReference>
<dbReference type="RefSeq" id="WP_087457900.1">
    <property type="nucleotide sequence ID" value="NZ_CP021434.1"/>
</dbReference>
<evidence type="ECO:0000313" key="3">
    <source>
        <dbReference type="EMBL" id="ARU62541.1"/>
    </source>
</evidence>
<organism evidence="3 4">
    <name type="scientific">Tumebacillus avium</name>
    <dbReference type="NCBI Taxonomy" id="1903704"/>
    <lineage>
        <taxon>Bacteria</taxon>
        <taxon>Bacillati</taxon>
        <taxon>Bacillota</taxon>
        <taxon>Bacilli</taxon>
        <taxon>Bacillales</taxon>
        <taxon>Alicyclobacillaceae</taxon>
        <taxon>Tumebacillus</taxon>
    </lineage>
</organism>
<comment type="similarity">
    <text evidence="1">Belongs to the CinA family.</text>
</comment>
<evidence type="ECO:0000259" key="2">
    <source>
        <dbReference type="SMART" id="SM00852"/>
    </source>
</evidence>
<dbReference type="PANTHER" id="PTHR13939">
    <property type="entry name" value="NICOTINAMIDE-NUCLEOTIDE AMIDOHYDROLASE PNCC"/>
    <property type="match status" value="1"/>
</dbReference>
<dbReference type="SUPFAM" id="SSF142433">
    <property type="entry name" value="CinA-like"/>
    <property type="match status" value="1"/>
</dbReference>
<dbReference type="InterPro" id="IPR041424">
    <property type="entry name" value="CinA_KH"/>
</dbReference>
<dbReference type="KEGG" id="tum:CBW65_17410"/>
<dbReference type="PIRSF" id="PIRSF006728">
    <property type="entry name" value="CinA"/>
    <property type="match status" value="1"/>
</dbReference>
<feature type="domain" description="MoaB/Mog" evidence="2">
    <location>
        <begin position="4"/>
        <end position="171"/>
    </location>
</feature>
<accession>A0A1Y0IPV7</accession>
<dbReference type="NCBIfam" id="TIGR00177">
    <property type="entry name" value="molyb_syn"/>
    <property type="match status" value="1"/>
</dbReference>
<dbReference type="InterPro" id="IPR001453">
    <property type="entry name" value="MoaB/Mog_dom"/>
</dbReference>
<dbReference type="NCBIfam" id="TIGR00200">
    <property type="entry name" value="cinA_nterm"/>
    <property type="match status" value="1"/>
</dbReference>
<dbReference type="AlphaFoldDB" id="A0A1Y0IPV7"/>
<dbReference type="PANTHER" id="PTHR13939:SF0">
    <property type="entry name" value="NMN AMIDOHYDROLASE-LIKE PROTEIN YFAY"/>
    <property type="match status" value="1"/>
</dbReference>
<dbReference type="InterPro" id="IPR008135">
    <property type="entry name" value="Competence-induced_CinA"/>
</dbReference>
<dbReference type="InterPro" id="IPR008136">
    <property type="entry name" value="CinA_C"/>
</dbReference>
<dbReference type="NCBIfam" id="TIGR00199">
    <property type="entry name" value="PncC_domain"/>
    <property type="match status" value="1"/>
</dbReference>
<dbReference type="Gene3D" id="3.90.950.20">
    <property type="entry name" value="CinA-like"/>
    <property type="match status" value="1"/>
</dbReference>
<dbReference type="InterPro" id="IPR036653">
    <property type="entry name" value="CinA-like_C"/>
</dbReference>
<evidence type="ECO:0000256" key="1">
    <source>
        <dbReference type="HAMAP-Rule" id="MF_00226"/>
    </source>
</evidence>
<dbReference type="SMART" id="SM00852">
    <property type="entry name" value="MoCF_biosynth"/>
    <property type="match status" value="1"/>
</dbReference>
<reference evidence="4" key="1">
    <citation type="submission" date="2017-05" db="EMBL/GenBank/DDBJ databases">
        <authorList>
            <person name="Sung H."/>
        </authorList>
    </citation>
    <scope>NUCLEOTIDE SEQUENCE [LARGE SCALE GENOMIC DNA]</scope>
    <source>
        <strain evidence="4">AR23208</strain>
    </source>
</reference>